<dbReference type="RefSeq" id="WP_183500910.1">
    <property type="nucleotide sequence ID" value="NZ_BAABCO010000003.1"/>
</dbReference>
<comment type="caution">
    <text evidence="10">The sequence shown here is derived from an EMBL/GenBank/DDBJ whole genome shotgun (WGS) entry which is preliminary data.</text>
</comment>
<sequence length="960" mass="100153">MTVVERAASSPDTDPAADAAGPRPGTVKDRSRTAGWRVAGRLAYRQVRRTWVSSLLIMILIALPIAGMSAVAVYVDSMLATPAEKADVELGQMEAWVEPAGVPDSGFWQAPEFPWWTGYGTSNTGEIPDGEIPVDPLAALPAGTETVAVSTGQTRIETATGIAAVPAWAGPVWNPGFAGRFDVVEGRAPATANEVWVTTATLARTGSTIGGVLALADSEDELTIVGTFDAAELPDADSAVAFFDLERLGATRWYLPDLALSWTDVQALNEQGIVAYSREVVLDPPPFDLPDGSTMVDGATQQLYSMLALVGGLAAGGVAAGYMVVMLAGAAFAVSARRQQRSLAIAASVGADARDLRRTVRLQGTVLGLIAGLLGVAVGIGLAALVMRLVDNGSASMFWGFHVPWPLLVGILVFAVLVGTVSALMPARGVAKSDTISALRGARRPQKVTASRPLWGSLLILVGVAITIVCGIAAAAVTVNDDIAWDSPLRWMPTIGIIGGPILAQLGIVLSGRWLLWLASRALSKLGVAARIASRDAVANGARTVPAFAAIGATVFVGVFAVGLGTMATGQAARAWHYNAPVGTAIATLYGPGPERFTAEQAGQAAAAATNVLDEVGATATVTVDRQSPYWAETETDIPEDLVRATVLTPERSLLDPDSLDYWDYSELSDPTNNIAVIDADGIEVATGVRLDATQRAAYENGAALVTDAAMATDDTIEVGAWTEREWIFGGAPGNVFQPQAGDHPVAAPQWDRTLDAIVVDAPDQAVLIAIAPATAVSLDLDVLPRVVFGTIPGTATLDTIDRLQELSEGASTPEYSMSAWIETGPPGAEAWLVPLLAAIAVLVLGASAVALGLARFERRPDDATLSAVGGTTRLRRAIGFWQGLVIAGFGTFAGATAGILPPIGFWLQSQTAPQGPMELADIPWWLLLALAIGLPLVIALVNWIVPPRHPDLTRRTAIA</sequence>
<feature type="transmembrane region" description="Helical" evidence="8">
    <location>
        <begin position="303"/>
        <end position="334"/>
    </location>
</feature>
<gene>
    <name evidence="10" type="ORF">BKA10_003225</name>
</gene>
<protein>
    <recommendedName>
        <fullName evidence="9">ABC3 transporter permease C-terminal domain-containing protein</fullName>
    </recommendedName>
</protein>
<comment type="subcellular location">
    <subcellularLocation>
        <location evidence="1">Cell membrane</location>
        <topology evidence="1">Multi-pass membrane protein</topology>
    </subcellularLocation>
</comment>
<feature type="transmembrane region" description="Helical" evidence="8">
    <location>
        <begin position="491"/>
        <end position="516"/>
    </location>
</feature>
<evidence type="ECO:0000256" key="1">
    <source>
        <dbReference type="ARBA" id="ARBA00004651"/>
    </source>
</evidence>
<evidence type="ECO:0000256" key="4">
    <source>
        <dbReference type="ARBA" id="ARBA00022989"/>
    </source>
</evidence>
<feature type="transmembrane region" description="Helical" evidence="8">
    <location>
        <begin position="51"/>
        <end position="75"/>
    </location>
</feature>
<feature type="compositionally biased region" description="Low complexity" evidence="7">
    <location>
        <begin position="1"/>
        <end position="25"/>
    </location>
</feature>
<dbReference type="InterPro" id="IPR050250">
    <property type="entry name" value="Macrolide_Exporter_MacB"/>
</dbReference>
<feature type="transmembrane region" description="Helical" evidence="8">
    <location>
        <begin position="832"/>
        <end position="857"/>
    </location>
</feature>
<dbReference type="EMBL" id="JACIFH010000001">
    <property type="protein sequence ID" value="MBB4141431.1"/>
    <property type="molecule type" value="Genomic_DNA"/>
</dbReference>
<evidence type="ECO:0000256" key="8">
    <source>
        <dbReference type="SAM" id="Phobius"/>
    </source>
</evidence>
<keyword evidence="2" id="KW-1003">Cell membrane</keyword>
<evidence type="ECO:0000256" key="5">
    <source>
        <dbReference type="ARBA" id="ARBA00023136"/>
    </source>
</evidence>
<dbReference type="AlphaFoldDB" id="A0AA40SSH9"/>
<name>A0AA40SSH9_9MICO</name>
<evidence type="ECO:0000256" key="3">
    <source>
        <dbReference type="ARBA" id="ARBA00022692"/>
    </source>
</evidence>
<comment type="similarity">
    <text evidence="6">Belongs to the ABC-4 integral membrane protein family.</text>
</comment>
<feature type="domain" description="ABC3 transporter permease C-terminal" evidence="9">
    <location>
        <begin position="325"/>
        <end position="433"/>
    </location>
</feature>
<dbReference type="GO" id="GO:0005886">
    <property type="term" value="C:plasma membrane"/>
    <property type="evidence" value="ECO:0007669"/>
    <property type="project" value="UniProtKB-SubCell"/>
</dbReference>
<evidence type="ECO:0000256" key="7">
    <source>
        <dbReference type="SAM" id="MobiDB-lite"/>
    </source>
</evidence>
<keyword evidence="4 8" id="KW-1133">Transmembrane helix</keyword>
<feature type="transmembrane region" description="Helical" evidence="8">
    <location>
        <begin position="545"/>
        <end position="564"/>
    </location>
</feature>
<keyword evidence="3 8" id="KW-0812">Transmembrane</keyword>
<keyword evidence="5 8" id="KW-0472">Membrane</keyword>
<keyword evidence="11" id="KW-1185">Reference proteome</keyword>
<evidence type="ECO:0000256" key="6">
    <source>
        <dbReference type="ARBA" id="ARBA00038076"/>
    </source>
</evidence>
<dbReference type="GO" id="GO:0022857">
    <property type="term" value="F:transmembrane transporter activity"/>
    <property type="evidence" value="ECO:0007669"/>
    <property type="project" value="TreeGrafter"/>
</dbReference>
<evidence type="ECO:0000313" key="11">
    <source>
        <dbReference type="Proteomes" id="UP000549113"/>
    </source>
</evidence>
<evidence type="ECO:0000256" key="2">
    <source>
        <dbReference type="ARBA" id="ARBA00022475"/>
    </source>
</evidence>
<evidence type="ECO:0000259" key="9">
    <source>
        <dbReference type="Pfam" id="PF02687"/>
    </source>
</evidence>
<feature type="transmembrane region" description="Helical" evidence="8">
    <location>
        <begin position="407"/>
        <end position="427"/>
    </location>
</feature>
<feature type="transmembrane region" description="Helical" evidence="8">
    <location>
        <begin position="366"/>
        <end position="387"/>
    </location>
</feature>
<feature type="transmembrane region" description="Helical" evidence="8">
    <location>
        <begin position="925"/>
        <end position="946"/>
    </location>
</feature>
<evidence type="ECO:0000313" key="10">
    <source>
        <dbReference type="EMBL" id="MBB4141431.1"/>
    </source>
</evidence>
<dbReference type="InterPro" id="IPR003838">
    <property type="entry name" value="ABC3_permease_C"/>
</dbReference>
<feature type="transmembrane region" description="Helical" evidence="8">
    <location>
        <begin position="878"/>
        <end position="905"/>
    </location>
</feature>
<feature type="transmembrane region" description="Helical" evidence="8">
    <location>
        <begin position="454"/>
        <end position="479"/>
    </location>
</feature>
<reference evidence="10 11" key="1">
    <citation type="submission" date="2020-08" db="EMBL/GenBank/DDBJ databases">
        <title>Sequencing the genomes of 1000 actinobacteria strains.</title>
        <authorList>
            <person name="Klenk H.-P."/>
        </authorList>
    </citation>
    <scope>NUCLEOTIDE SEQUENCE [LARGE SCALE GENOMIC DNA]</scope>
    <source>
        <strain evidence="10 11">DSM 19600</strain>
    </source>
</reference>
<accession>A0AA40SSH9</accession>
<dbReference type="Pfam" id="PF02687">
    <property type="entry name" value="FtsX"/>
    <property type="match status" value="1"/>
</dbReference>
<feature type="region of interest" description="Disordered" evidence="7">
    <location>
        <begin position="1"/>
        <end position="32"/>
    </location>
</feature>
<organism evidence="10 11">
    <name type="scientific">Microbacterium invictum</name>
    <dbReference type="NCBI Taxonomy" id="515415"/>
    <lineage>
        <taxon>Bacteria</taxon>
        <taxon>Bacillati</taxon>
        <taxon>Actinomycetota</taxon>
        <taxon>Actinomycetes</taxon>
        <taxon>Micrococcales</taxon>
        <taxon>Microbacteriaceae</taxon>
        <taxon>Microbacterium</taxon>
    </lineage>
</organism>
<dbReference type="Proteomes" id="UP000549113">
    <property type="component" value="Unassembled WGS sequence"/>
</dbReference>
<dbReference type="PANTHER" id="PTHR30572:SF4">
    <property type="entry name" value="ABC TRANSPORTER PERMEASE YTRF"/>
    <property type="match status" value="1"/>
</dbReference>
<dbReference type="PANTHER" id="PTHR30572">
    <property type="entry name" value="MEMBRANE COMPONENT OF TRANSPORTER-RELATED"/>
    <property type="match status" value="1"/>
</dbReference>
<proteinExistence type="inferred from homology"/>